<name>A0ACB9GF02_CICIN</name>
<sequence>MGCCLGLPKDKLQRRFTEVCSCECVCAWYVFSGTKKRASEGVTLVVSGGEEKLSVNFFSDDLMVVPGAFRLSVGCGVGCVLEEREIHGRCRGRSWNKDEWSGRR</sequence>
<proteinExistence type="predicted"/>
<protein>
    <submittedName>
        <fullName evidence="1">Uncharacterized protein</fullName>
    </submittedName>
</protein>
<dbReference type="EMBL" id="CM042010">
    <property type="protein sequence ID" value="KAI3782199.1"/>
    <property type="molecule type" value="Genomic_DNA"/>
</dbReference>
<keyword evidence="2" id="KW-1185">Reference proteome</keyword>
<gene>
    <name evidence="1" type="ORF">L2E82_12234</name>
</gene>
<comment type="caution">
    <text evidence="1">The sequence shown here is derived from an EMBL/GenBank/DDBJ whole genome shotgun (WGS) entry which is preliminary data.</text>
</comment>
<reference evidence="2" key="1">
    <citation type="journal article" date="2022" name="Mol. Ecol. Resour.">
        <title>The genomes of chicory, endive, great burdock and yacon provide insights into Asteraceae palaeo-polyploidization history and plant inulin production.</title>
        <authorList>
            <person name="Fan W."/>
            <person name="Wang S."/>
            <person name="Wang H."/>
            <person name="Wang A."/>
            <person name="Jiang F."/>
            <person name="Liu H."/>
            <person name="Zhao H."/>
            <person name="Xu D."/>
            <person name="Zhang Y."/>
        </authorList>
    </citation>
    <scope>NUCLEOTIDE SEQUENCE [LARGE SCALE GENOMIC DNA]</scope>
    <source>
        <strain evidence="2">cv. Punajuju</strain>
    </source>
</reference>
<organism evidence="1 2">
    <name type="scientific">Cichorium intybus</name>
    <name type="common">Chicory</name>
    <dbReference type="NCBI Taxonomy" id="13427"/>
    <lineage>
        <taxon>Eukaryota</taxon>
        <taxon>Viridiplantae</taxon>
        <taxon>Streptophyta</taxon>
        <taxon>Embryophyta</taxon>
        <taxon>Tracheophyta</taxon>
        <taxon>Spermatophyta</taxon>
        <taxon>Magnoliopsida</taxon>
        <taxon>eudicotyledons</taxon>
        <taxon>Gunneridae</taxon>
        <taxon>Pentapetalae</taxon>
        <taxon>asterids</taxon>
        <taxon>campanulids</taxon>
        <taxon>Asterales</taxon>
        <taxon>Asteraceae</taxon>
        <taxon>Cichorioideae</taxon>
        <taxon>Cichorieae</taxon>
        <taxon>Cichoriinae</taxon>
        <taxon>Cichorium</taxon>
    </lineage>
</organism>
<evidence type="ECO:0000313" key="2">
    <source>
        <dbReference type="Proteomes" id="UP001055811"/>
    </source>
</evidence>
<evidence type="ECO:0000313" key="1">
    <source>
        <dbReference type="EMBL" id="KAI3782199.1"/>
    </source>
</evidence>
<reference evidence="1 2" key="2">
    <citation type="journal article" date="2022" name="Mol. Ecol. Resour.">
        <title>The genomes of chicory, endive, great burdock and yacon provide insights into Asteraceae paleo-polyploidization history and plant inulin production.</title>
        <authorList>
            <person name="Fan W."/>
            <person name="Wang S."/>
            <person name="Wang H."/>
            <person name="Wang A."/>
            <person name="Jiang F."/>
            <person name="Liu H."/>
            <person name="Zhao H."/>
            <person name="Xu D."/>
            <person name="Zhang Y."/>
        </authorList>
    </citation>
    <scope>NUCLEOTIDE SEQUENCE [LARGE SCALE GENOMIC DNA]</scope>
    <source>
        <strain evidence="2">cv. Punajuju</strain>
        <tissue evidence="1">Leaves</tissue>
    </source>
</reference>
<accession>A0ACB9GF02</accession>
<dbReference type="Proteomes" id="UP001055811">
    <property type="component" value="Linkage Group LG02"/>
</dbReference>